<feature type="transmembrane region" description="Helical" evidence="1">
    <location>
        <begin position="52"/>
        <end position="72"/>
    </location>
</feature>
<protein>
    <submittedName>
        <fullName evidence="2">DUF5317 family protein</fullName>
    </submittedName>
</protein>
<feature type="transmembrane region" description="Helical" evidence="1">
    <location>
        <begin position="148"/>
        <end position="172"/>
    </location>
</feature>
<dbReference type="Pfam" id="PF17248">
    <property type="entry name" value="DUF5317"/>
    <property type="match status" value="1"/>
</dbReference>
<keyword evidence="1" id="KW-0472">Membrane</keyword>
<keyword evidence="1" id="KW-1133">Transmembrane helix</keyword>
<dbReference type="InterPro" id="IPR035168">
    <property type="entry name" value="DUF5317"/>
</dbReference>
<sequence length="185" mass="21090">MIETILLAMLVAKLKGYKLNPIFRSWEIYPILFFAIFYVFLNAEVFLGKYNLIKYAGILEKVYFCTFFLLIIKYKQYVNAIFGSAAVIIGTVLNKIVISANNGKMPVYPTLSYITGYIKPDTFLKVKDIHIIGSSISNLKLLTDYIDIGYSILSIGDLFIRAFVFIIIYGCIKSVIELKEKSLMN</sequence>
<keyword evidence="3" id="KW-1185">Reference proteome</keyword>
<dbReference type="RefSeq" id="WP_406770191.1">
    <property type="nucleotide sequence ID" value="NZ_JBJHZZ010000009.1"/>
</dbReference>
<name>A0ABW8T5E8_9CLOT</name>
<gene>
    <name evidence="2" type="ORF">ACJDUG_12335</name>
</gene>
<organism evidence="2 3">
    <name type="scientific">Candidatus Clostridium stratigraminis</name>
    <dbReference type="NCBI Taxonomy" id="3381661"/>
    <lineage>
        <taxon>Bacteria</taxon>
        <taxon>Bacillati</taxon>
        <taxon>Bacillota</taxon>
        <taxon>Clostridia</taxon>
        <taxon>Eubacteriales</taxon>
        <taxon>Clostridiaceae</taxon>
        <taxon>Clostridium</taxon>
    </lineage>
</organism>
<feature type="transmembrane region" description="Helical" evidence="1">
    <location>
        <begin position="77"/>
        <end position="98"/>
    </location>
</feature>
<comment type="caution">
    <text evidence="2">The sequence shown here is derived from an EMBL/GenBank/DDBJ whole genome shotgun (WGS) entry which is preliminary data.</text>
</comment>
<evidence type="ECO:0000313" key="3">
    <source>
        <dbReference type="Proteomes" id="UP001623591"/>
    </source>
</evidence>
<dbReference type="EMBL" id="JBJHZZ010000009">
    <property type="protein sequence ID" value="MFL0247759.1"/>
    <property type="molecule type" value="Genomic_DNA"/>
</dbReference>
<proteinExistence type="predicted"/>
<evidence type="ECO:0000313" key="2">
    <source>
        <dbReference type="EMBL" id="MFL0247759.1"/>
    </source>
</evidence>
<reference evidence="2 3" key="1">
    <citation type="submission" date="2024-11" db="EMBL/GenBank/DDBJ databases">
        <authorList>
            <person name="Heng Y.C."/>
            <person name="Lim A.C.H."/>
            <person name="Lee J.K.Y."/>
            <person name="Kittelmann S."/>
        </authorList>
    </citation>
    <scope>NUCLEOTIDE SEQUENCE [LARGE SCALE GENOMIC DNA]</scope>
    <source>
        <strain evidence="2 3">WILCCON 0185</strain>
    </source>
</reference>
<accession>A0ABW8T5E8</accession>
<dbReference type="Proteomes" id="UP001623591">
    <property type="component" value="Unassembled WGS sequence"/>
</dbReference>
<feature type="transmembrane region" description="Helical" evidence="1">
    <location>
        <begin position="21"/>
        <end position="40"/>
    </location>
</feature>
<keyword evidence="1" id="KW-0812">Transmembrane</keyword>
<evidence type="ECO:0000256" key="1">
    <source>
        <dbReference type="SAM" id="Phobius"/>
    </source>
</evidence>